<accession>A0A1J7J053</accession>
<dbReference type="OrthoDB" id="5423818at2759"/>
<dbReference type="Proteomes" id="UP000182658">
    <property type="component" value="Unassembled WGS sequence"/>
</dbReference>
<sequence>MPIPRKRSCGHCRAAKARCSLAAPCERCSERNRHCEYGTAGSRTEPYRIPTIAAVAPARQGPEDSGALTNPERNARAGGQSLQTIAPLGLSEATVDVMDAGYDFFTGIFAPGSRHSSGPFFGPSGETGLQTSSRADEEDLFIPSIGRSLSTIVECRPQNRLLSQRKTPTTESFFTAKALLGQIRQYPKMMIEGKKLPPFIQAKCTSGNLSVDSCAGEEKHVCMSETLAICSNLIHLFYNRTPASSKFAWETIHRHQEQLHHEHFRYGSDELVDALQTTVIYLLLQAEDPDSVEINDTLSLIETIRVVAKRYRTLSDYQSELNNPYSVDRKTWTETESARRWGISLFDFFFSFLRSPVLERSRNEDHQLTCTTGPSAYSG</sequence>
<evidence type="ECO:0000313" key="5">
    <source>
        <dbReference type="Proteomes" id="UP000182658"/>
    </source>
</evidence>
<evidence type="ECO:0000259" key="3">
    <source>
        <dbReference type="PROSITE" id="PS50048"/>
    </source>
</evidence>
<keyword evidence="1" id="KW-0539">Nucleus</keyword>
<dbReference type="InterPro" id="IPR001138">
    <property type="entry name" value="Zn2Cys6_DnaBD"/>
</dbReference>
<protein>
    <recommendedName>
        <fullName evidence="3">Zn(2)-C6 fungal-type domain-containing protein</fullName>
    </recommendedName>
</protein>
<dbReference type="InParanoid" id="A0A1J7J053"/>
<dbReference type="InterPro" id="IPR036864">
    <property type="entry name" value="Zn2-C6_fun-type_DNA-bd_sf"/>
</dbReference>
<reference evidence="4 5" key="1">
    <citation type="submission" date="2016-10" db="EMBL/GenBank/DDBJ databases">
        <title>Draft genome sequence of Coniochaeta ligniaria NRRL30616, a lignocellulolytic fungus for bioabatement of inhibitors in plant biomass hydrolysates.</title>
        <authorList>
            <consortium name="DOE Joint Genome Institute"/>
            <person name="Jimenez D.J."/>
            <person name="Hector R.E."/>
            <person name="Riley R."/>
            <person name="Sun H."/>
            <person name="Grigoriev I.V."/>
            <person name="Van Elsas J.D."/>
            <person name="Nichols N.N."/>
        </authorList>
    </citation>
    <scope>NUCLEOTIDE SEQUENCE [LARGE SCALE GENOMIC DNA]</scope>
    <source>
        <strain evidence="4 5">NRRL 30616</strain>
    </source>
</reference>
<dbReference type="Gene3D" id="4.10.240.10">
    <property type="entry name" value="Zn(2)-C6 fungal-type DNA-binding domain"/>
    <property type="match status" value="1"/>
</dbReference>
<keyword evidence="5" id="KW-1185">Reference proteome</keyword>
<dbReference type="CDD" id="cd00067">
    <property type="entry name" value="GAL4"/>
    <property type="match status" value="1"/>
</dbReference>
<dbReference type="EMBL" id="KV875100">
    <property type="protein sequence ID" value="OIW26689.1"/>
    <property type="molecule type" value="Genomic_DNA"/>
</dbReference>
<gene>
    <name evidence="4" type="ORF">CONLIGDRAFT_634927</name>
</gene>
<dbReference type="Pfam" id="PF00172">
    <property type="entry name" value="Zn_clus"/>
    <property type="match status" value="1"/>
</dbReference>
<evidence type="ECO:0000256" key="1">
    <source>
        <dbReference type="ARBA" id="ARBA00023242"/>
    </source>
</evidence>
<dbReference type="PROSITE" id="PS00463">
    <property type="entry name" value="ZN2_CY6_FUNGAL_1"/>
    <property type="match status" value="1"/>
</dbReference>
<dbReference type="AlphaFoldDB" id="A0A1J7J053"/>
<feature type="domain" description="Zn(2)-C6 fungal-type" evidence="3">
    <location>
        <begin position="8"/>
        <end position="37"/>
    </location>
</feature>
<feature type="region of interest" description="Disordered" evidence="2">
    <location>
        <begin position="57"/>
        <end position="78"/>
    </location>
</feature>
<evidence type="ECO:0000313" key="4">
    <source>
        <dbReference type="EMBL" id="OIW26689.1"/>
    </source>
</evidence>
<name>A0A1J7J053_9PEZI</name>
<proteinExistence type="predicted"/>
<dbReference type="GO" id="GO:0000981">
    <property type="term" value="F:DNA-binding transcription factor activity, RNA polymerase II-specific"/>
    <property type="evidence" value="ECO:0007669"/>
    <property type="project" value="InterPro"/>
</dbReference>
<dbReference type="SUPFAM" id="SSF57701">
    <property type="entry name" value="Zn2/Cys6 DNA-binding domain"/>
    <property type="match status" value="1"/>
</dbReference>
<evidence type="ECO:0000256" key="2">
    <source>
        <dbReference type="SAM" id="MobiDB-lite"/>
    </source>
</evidence>
<dbReference type="PROSITE" id="PS50048">
    <property type="entry name" value="ZN2_CY6_FUNGAL_2"/>
    <property type="match status" value="1"/>
</dbReference>
<dbReference type="GO" id="GO:0008270">
    <property type="term" value="F:zinc ion binding"/>
    <property type="evidence" value="ECO:0007669"/>
    <property type="project" value="InterPro"/>
</dbReference>
<dbReference type="STRING" id="1408157.A0A1J7J053"/>
<organism evidence="4 5">
    <name type="scientific">Coniochaeta ligniaria NRRL 30616</name>
    <dbReference type="NCBI Taxonomy" id="1408157"/>
    <lineage>
        <taxon>Eukaryota</taxon>
        <taxon>Fungi</taxon>
        <taxon>Dikarya</taxon>
        <taxon>Ascomycota</taxon>
        <taxon>Pezizomycotina</taxon>
        <taxon>Sordariomycetes</taxon>
        <taxon>Sordariomycetidae</taxon>
        <taxon>Coniochaetales</taxon>
        <taxon>Coniochaetaceae</taxon>
        <taxon>Coniochaeta</taxon>
    </lineage>
</organism>